<feature type="region of interest" description="Disordered" evidence="2">
    <location>
        <begin position="95"/>
        <end position="130"/>
    </location>
</feature>
<evidence type="ECO:0000256" key="1">
    <source>
        <dbReference type="PROSITE-ProRule" id="PRU00047"/>
    </source>
</evidence>
<dbReference type="VEuPathDB" id="CryptoDB:Cvel_27814"/>
<evidence type="ECO:0000259" key="3">
    <source>
        <dbReference type="PROSITE" id="PS50158"/>
    </source>
</evidence>
<evidence type="ECO:0000313" key="4">
    <source>
        <dbReference type="EMBL" id="CEM43829.1"/>
    </source>
</evidence>
<dbReference type="InterPro" id="IPR036875">
    <property type="entry name" value="Znf_CCHC_sf"/>
</dbReference>
<dbReference type="GO" id="GO:0003676">
    <property type="term" value="F:nucleic acid binding"/>
    <property type="evidence" value="ECO:0007669"/>
    <property type="project" value="InterPro"/>
</dbReference>
<keyword evidence="1" id="KW-0479">Metal-binding</keyword>
<proteinExistence type="predicted"/>
<reference evidence="4" key="1">
    <citation type="submission" date="2014-11" db="EMBL/GenBank/DDBJ databases">
        <authorList>
            <person name="Otto D Thomas"/>
            <person name="Naeem Raeece"/>
        </authorList>
    </citation>
    <scope>NUCLEOTIDE SEQUENCE</scope>
</reference>
<accession>A0A0G4HIJ8</accession>
<dbReference type="GO" id="GO:0008270">
    <property type="term" value="F:zinc ion binding"/>
    <property type="evidence" value="ECO:0007669"/>
    <property type="project" value="UniProtKB-KW"/>
</dbReference>
<feature type="compositionally biased region" description="Low complexity" evidence="2">
    <location>
        <begin position="114"/>
        <end position="130"/>
    </location>
</feature>
<feature type="compositionally biased region" description="Basic residues" evidence="2">
    <location>
        <begin position="103"/>
        <end position="112"/>
    </location>
</feature>
<sequence>MNVEQKLYNVEQIAQKALQLAKAKSKSGGREGVKPIVCVECNQEGHILPNCPNVCKVCYYLRYKNQKKKVVDNCNILYTEDKYTAEAKEVREAMANMASSSRGSRRFGRGRGGRSSSSSSGYNGFRSWYR</sequence>
<dbReference type="InterPro" id="IPR001878">
    <property type="entry name" value="Znf_CCHC"/>
</dbReference>
<dbReference type="SUPFAM" id="SSF57756">
    <property type="entry name" value="Retrovirus zinc finger-like domains"/>
    <property type="match status" value="1"/>
</dbReference>
<evidence type="ECO:0000256" key="2">
    <source>
        <dbReference type="SAM" id="MobiDB-lite"/>
    </source>
</evidence>
<dbReference type="PROSITE" id="PS50158">
    <property type="entry name" value="ZF_CCHC"/>
    <property type="match status" value="1"/>
</dbReference>
<gene>
    <name evidence="4" type="ORF">Cvel_27814</name>
</gene>
<keyword evidence="1" id="KW-0863">Zinc-finger</keyword>
<protein>
    <recommendedName>
        <fullName evidence="3">CCHC-type domain-containing protein</fullName>
    </recommendedName>
</protein>
<name>A0A0G4HIJ8_9ALVE</name>
<organism evidence="4">
    <name type="scientific">Chromera velia CCMP2878</name>
    <dbReference type="NCBI Taxonomy" id="1169474"/>
    <lineage>
        <taxon>Eukaryota</taxon>
        <taxon>Sar</taxon>
        <taxon>Alveolata</taxon>
        <taxon>Colpodellida</taxon>
        <taxon>Chromeraceae</taxon>
        <taxon>Chromera</taxon>
    </lineage>
</organism>
<dbReference type="EMBL" id="CDMZ01002770">
    <property type="protein sequence ID" value="CEM43829.1"/>
    <property type="molecule type" value="Genomic_DNA"/>
</dbReference>
<feature type="domain" description="CCHC-type" evidence="3">
    <location>
        <begin position="38"/>
        <end position="53"/>
    </location>
</feature>
<dbReference type="AlphaFoldDB" id="A0A0G4HIJ8"/>
<keyword evidence="1" id="KW-0862">Zinc</keyword>